<protein>
    <submittedName>
        <fullName evidence="2">Uncharacterized protein</fullName>
    </submittedName>
</protein>
<dbReference type="AlphaFoldDB" id="A0A975ML11"/>
<dbReference type="KEGG" id="mpad:KEF85_09110"/>
<dbReference type="EMBL" id="CP073754">
    <property type="protein sequence ID" value="QWF69539.1"/>
    <property type="molecule type" value="Genomic_DNA"/>
</dbReference>
<keyword evidence="1" id="KW-0812">Transmembrane</keyword>
<name>A0A975ML11_9GAMM</name>
<dbReference type="RefSeq" id="WP_215579708.1">
    <property type="nucleotide sequence ID" value="NZ_CP073754.1"/>
</dbReference>
<evidence type="ECO:0000256" key="1">
    <source>
        <dbReference type="SAM" id="Phobius"/>
    </source>
</evidence>
<keyword evidence="1" id="KW-0472">Membrane</keyword>
<sequence length="73" mass="7799">MKPNQASGITSSIKANLSRALAKAHICKPLSRLTDIATLLICVVGSSKTVPPFYPLLAIWLLLLVALSLQIIT</sequence>
<feature type="transmembrane region" description="Helical" evidence="1">
    <location>
        <begin position="53"/>
        <end position="72"/>
    </location>
</feature>
<gene>
    <name evidence="2" type="ORF">KEF85_09110</name>
</gene>
<evidence type="ECO:0000313" key="2">
    <source>
        <dbReference type="EMBL" id="QWF69539.1"/>
    </source>
</evidence>
<organism evidence="2 3">
    <name type="scientific">Methylomonas paludis</name>
    <dbReference type="NCBI Taxonomy" id="1173101"/>
    <lineage>
        <taxon>Bacteria</taxon>
        <taxon>Pseudomonadati</taxon>
        <taxon>Pseudomonadota</taxon>
        <taxon>Gammaproteobacteria</taxon>
        <taxon>Methylococcales</taxon>
        <taxon>Methylococcaceae</taxon>
        <taxon>Methylomonas</taxon>
    </lineage>
</organism>
<reference evidence="2" key="1">
    <citation type="submission" date="2021-04" db="EMBL/GenBank/DDBJ databases">
        <title>Draft genome sequence data of methanotrophic Methylovulum sp. strain S1L and Methylomonas sp. strain S2AM isolated from boreal lake water columns.</title>
        <authorList>
            <person name="Rissanen A.J."/>
            <person name="Mangayil R."/>
            <person name="Svenning M.M."/>
            <person name="Khanongnuch R."/>
        </authorList>
    </citation>
    <scope>NUCLEOTIDE SEQUENCE</scope>
    <source>
        <strain evidence="2">S2AM</strain>
    </source>
</reference>
<dbReference type="Proteomes" id="UP000676649">
    <property type="component" value="Chromosome"/>
</dbReference>
<evidence type="ECO:0000313" key="3">
    <source>
        <dbReference type="Proteomes" id="UP000676649"/>
    </source>
</evidence>
<accession>A0A975ML11</accession>
<proteinExistence type="predicted"/>
<keyword evidence="3" id="KW-1185">Reference proteome</keyword>
<keyword evidence="1" id="KW-1133">Transmembrane helix</keyword>